<keyword evidence="3" id="KW-1185">Reference proteome</keyword>
<dbReference type="Proteomes" id="UP000184536">
    <property type="component" value="Unassembled WGS sequence"/>
</dbReference>
<evidence type="ECO:0000313" key="2">
    <source>
        <dbReference type="EMBL" id="SHJ27063.1"/>
    </source>
</evidence>
<dbReference type="SUPFAM" id="SSF51735">
    <property type="entry name" value="NAD(P)-binding Rossmann-fold domains"/>
    <property type="match status" value="1"/>
</dbReference>
<evidence type="ECO:0000259" key="1">
    <source>
        <dbReference type="Pfam" id="PF05368"/>
    </source>
</evidence>
<dbReference type="PANTHER" id="PTHR43162">
    <property type="match status" value="1"/>
</dbReference>
<dbReference type="STRING" id="1121919.SAMN02745975_01662"/>
<organism evidence="2 3">
    <name type="scientific">Geosporobacter subterraneus DSM 17957</name>
    <dbReference type="NCBI Taxonomy" id="1121919"/>
    <lineage>
        <taxon>Bacteria</taxon>
        <taxon>Bacillati</taxon>
        <taxon>Bacillota</taxon>
        <taxon>Clostridia</taxon>
        <taxon>Peptostreptococcales</taxon>
        <taxon>Thermotaleaceae</taxon>
        <taxon>Geosporobacter</taxon>
    </lineage>
</organism>
<dbReference type="Pfam" id="PF05368">
    <property type="entry name" value="NmrA"/>
    <property type="match status" value="1"/>
</dbReference>
<dbReference type="RefSeq" id="WP_110940833.1">
    <property type="nucleotide sequence ID" value="NZ_FQZV01000019.1"/>
</dbReference>
<dbReference type="Gene3D" id="3.90.25.10">
    <property type="entry name" value="UDP-galactose 4-epimerase, domain 1"/>
    <property type="match status" value="1"/>
</dbReference>
<reference evidence="3" key="1">
    <citation type="submission" date="2016-11" db="EMBL/GenBank/DDBJ databases">
        <authorList>
            <person name="Varghese N."/>
            <person name="Submissions S."/>
        </authorList>
    </citation>
    <scope>NUCLEOTIDE SEQUENCE [LARGE SCALE GENOMIC DNA]</scope>
    <source>
        <strain evidence="3">DSM 17957</strain>
    </source>
</reference>
<dbReference type="InterPro" id="IPR036291">
    <property type="entry name" value="NAD(P)-bd_dom_sf"/>
</dbReference>
<feature type="domain" description="NmrA-like" evidence="1">
    <location>
        <begin position="2"/>
        <end position="218"/>
    </location>
</feature>
<proteinExistence type="predicted"/>
<dbReference type="AlphaFoldDB" id="A0A1M6HY61"/>
<dbReference type="CDD" id="cd05269">
    <property type="entry name" value="TMR_SDR_a"/>
    <property type="match status" value="1"/>
</dbReference>
<sequence length="287" mass="32565">MKVLVTGASGNVGSYVVKELLNQGEKVVAAGTNIEKLKKLFGEQVDAVTFDFTDKTTYNEALKGVDRVFLMRPPHLGKPEDLYPFIDLMKAYNIRLVSFLSLMGVENNTIPPHYKIEKYIEKTGLPYAHIRPGFFMQNISGIHSVEIREKNEIFVPAGNSKTSFIDAADIGLAVATLLHDPEKYINTAHTITGAEALDYYEVAEILSKVTKRKITYKKPGYLKYRSYYIKNRGLEKEYVNVTVALYFMTRMGTAKKVTNTLFELTGRKPKTFENFVRDNIDCFVSRK</sequence>
<dbReference type="InterPro" id="IPR051604">
    <property type="entry name" value="Ergot_Alk_Oxidoreductase"/>
</dbReference>
<accession>A0A1M6HY61</accession>
<protein>
    <submittedName>
        <fullName evidence="2">Uncharacterized conserved protein YbjT, contains NAD(P)-binding and DUF2867 domains</fullName>
    </submittedName>
</protein>
<dbReference type="Gene3D" id="3.40.50.720">
    <property type="entry name" value="NAD(P)-binding Rossmann-like Domain"/>
    <property type="match status" value="1"/>
</dbReference>
<dbReference type="OrthoDB" id="339107at2"/>
<dbReference type="PANTHER" id="PTHR43162:SF1">
    <property type="entry name" value="PRESTALK A DIFFERENTIATION PROTEIN A"/>
    <property type="match status" value="1"/>
</dbReference>
<evidence type="ECO:0000313" key="3">
    <source>
        <dbReference type="Proteomes" id="UP000184536"/>
    </source>
</evidence>
<gene>
    <name evidence="2" type="ORF">SAMN02745975_01662</name>
</gene>
<dbReference type="EMBL" id="FQZV01000019">
    <property type="protein sequence ID" value="SHJ27063.1"/>
    <property type="molecule type" value="Genomic_DNA"/>
</dbReference>
<name>A0A1M6HY61_9FIRM</name>
<dbReference type="InterPro" id="IPR008030">
    <property type="entry name" value="NmrA-like"/>
</dbReference>